<dbReference type="Pfam" id="PF08241">
    <property type="entry name" value="Methyltransf_11"/>
    <property type="match status" value="1"/>
</dbReference>
<dbReference type="InterPro" id="IPR013216">
    <property type="entry name" value="Methyltransf_11"/>
</dbReference>
<dbReference type="GO" id="GO:0008757">
    <property type="term" value="F:S-adenosylmethionine-dependent methyltransferase activity"/>
    <property type="evidence" value="ECO:0007669"/>
    <property type="project" value="InterPro"/>
</dbReference>
<name>A0A0G0Y1E5_9BACT</name>
<dbReference type="SUPFAM" id="SSF53335">
    <property type="entry name" value="S-adenosyl-L-methionine-dependent methyltransferases"/>
    <property type="match status" value="1"/>
</dbReference>
<dbReference type="STRING" id="1618356.UU93_C0034G0007"/>
<sequence length="269" mass="29917">MQINMTNPPSKNVRHQNTSWQPVSEWYTKTVGESGNYYHQHVVIPAVLQLLNLSENSSLLDLACGQGVLERQISPSVYYQGIDISPSLINYAKTQIHNPNHHVAVGNVTRPLPIAKTNFSHAAIVLALQNIEEPELALQQAADRLAPNGTLVLMLNHPAFRIPRQSSWGIDEKTKTQFRRVDRYLSPLKIPITAAPGQGQRSAITWSYHQPISAYSAFLNNAGFVIEIIEELGSDKVSVGKAAKMENRSRVEFPLFMAIKAQKVSTTVE</sequence>
<dbReference type="Proteomes" id="UP000034160">
    <property type="component" value="Unassembled WGS sequence"/>
</dbReference>
<dbReference type="PANTHER" id="PTHR43861:SF1">
    <property type="entry name" value="TRANS-ACONITATE 2-METHYLTRANSFERASE"/>
    <property type="match status" value="1"/>
</dbReference>
<evidence type="ECO:0000313" key="3">
    <source>
        <dbReference type="Proteomes" id="UP000034160"/>
    </source>
</evidence>
<evidence type="ECO:0000313" key="2">
    <source>
        <dbReference type="EMBL" id="KKS30610.1"/>
    </source>
</evidence>
<dbReference type="PANTHER" id="PTHR43861">
    <property type="entry name" value="TRANS-ACONITATE 2-METHYLTRANSFERASE-RELATED"/>
    <property type="match status" value="1"/>
</dbReference>
<organism evidence="2 3">
    <name type="scientific">Candidatus Amesbacteria bacterium GW2011_GWA2_42_12</name>
    <dbReference type="NCBI Taxonomy" id="1618356"/>
    <lineage>
        <taxon>Bacteria</taxon>
        <taxon>Candidatus Amesiibacteriota</taxon>
    </lineage>
</organism>
<reference evidence="2 3" key="1">
    <citation type="journal article" date="2015" name="Nature">
        <title>rRNA introns, odd ribosomes, and small enigmatic genomes across a large radiation of phyla.</title>
        <authorList>
            <person name="Brown C.T."/>
            <person name="Hug L.A."/>
            <person name="Thomas B.C."/>
            <person name="Sharon I."/>
            <person name="Castelle C.J."/>
            <person name="Singh A."/>
            <person name="Wilkins M.J."/>
            <person name="Williams K.H."/>
            <person name="Banfield J.F."/>
        </authorList>
    </citation>
    <scope>NUCLEOTIDE SEQUENCE [LARGE SCALE GENOMIC DNA]</scope>
</reference>
<dbReference type="CDD" id="cd02440">
    <property type="entry name" value="AdoMet_MTases"/>
    <property type="match status" value="1"/>
</dbReference>
<evidence type="ECO:0000259" key="1">
    <source>
        <dbReference type="Pfam" id="PF08241"/>
    </source>
</evidence>
<gene>
    <name evidence="2" type="ORF">UU93_C0034G0007</name>
</gene>
<dbReference type="InterPro" id="IPR029063">
    <property type="entry name" value="SAM-dependent_MTases_sf"/>
</dbReference>
<dbReference type="PATRIC" id="fig|1618356.3.peg.815"/>
<dbReference type="AlphaFoldDB" id="A0A0G0Y1E5"/>
<comment type="caution">
    <text evidence="2">The sequence shown here is derived from an EMBL/GenBank/DDBJ whole genome shotgun (WGS) entry which is preliminary data.</text>
</comment>
<feature type="domain" description="Methyltransferase type 11" evidence="1">
    <location>
        <begin position="60"/>
        <end position="153"/>
    </location>
</feature>
<protein>
    <recommendedName>
        <fullName evidence="1">Methyltransferase type 11 domain-containing protein</fullName>
    </recommendedName>
</protein>
<accession>A0A0G0Y1E5</accession>
<dbReference type="Gene3D" id="3.40.50.150">
    <property type="entry name" value="Vaccinia Virus protein VP39"/>
    <property type="match status" value="1"/>
</dbReference>
<proteinExistence type="predicted"/>
<dbReference type="EMBL" id="LCCN01000034">
    <property type="protein sequence ID" value="KKS30610.1"/>
    <property type="molecule type" value="Genomic_DNA"/>
</dbReference>